<organism evidence="2 3">
    <name type="scientific">Tetrapyrgos nigripes</name>
    <dbReference type="NCBI Taxonomy" id="182062"/>
    <lineage>
        <taxon>Eukaryota</taxon>
        <taxon>Fungi</taxon>
        <taxon>Dikarya</taxon>
        <taxon>Basidiomycota</taxon>
        <taxon>Agaricomycotina</taxon>
        <taxon>Agaricomycetes</taxon>
        <taxon>Agaricomycetidae</taxon>
        <taxon>Agaricales</taxon>
        <taxon>Marasmiineae</taxon>
        <taxon>Marasmiaceae</taxon>
        <taxon>Tetrapyrgos</taxon>
    </lineage>
</organism>
<sequence length="682" mass="76795">MTEAGVRAGSLASPSSSQTLVIPSAKVKTLREQLERIRITIEECSIALGTLDLQLTVPLLLQKYFPEGVRKAAKEFIVEAKTDHRRLRDRFEYENLIWTTQEPHNPKLWARIADLLVDVERAQVIIERAKSNIFHHTSSRPFISTVPPIVARRLGTLFLSAQDKVSSLKQRRVNFSRHPAEIHVTVETATDGQDSAQLRQDAPPKQGSISLELIRSFLGDVKRRIPSESESFHSHIVSLFDNCVGLNVTTDSAFITALATALHLYPEVLENFNAILSRISPFPAKLYVIVDTLGTVAFVTIVSVTNDIQIIPISLEMRAMSADPWSLSRHELQSLITSHKSGKLFSHMDVRWSPALTTLIQLACPSELQDHEHDDVYTRQCRNVLRRLAKNTCGLPASYLLEDIEREGNYAVSGGGFADIWRGRLPPDNRVMCLKVLRFYMEDDREELFKHLYHEVAVWKQLEHRNILPFLGISLKLFSPSFCMVSPWMDNGQVMSFLKRHPHHNRHKVICEIAEGIKYLHSLSPPVVHGDIKGSNILVTDDHVCCLADFGLAAVAESHAFSTTSTRPGGTMRWLAPEVFLPNQFPNCSKLARDVYAFGCTVLEVITGREPFSEPRLPDAAVMTAVIRGERPARSQGNPWCTDALWALIEECWTHDAAIRPSAKRARSDSKRRLSSGDRIHR</sequence>
<feature type="domain" description="Protein kinase" evidence="1">
    <location>
        <begin position="406"/>
        <end position="682"/>
    </location>
</feature>
<reference evidence="2 3" key="1">
    <citation type="journal article" date="2020" name="ISME J.">
        <title>Uncovering the hidden diversity of litter-decomposition mechanisms in mushroom-forming fungi.</title>
        <authorList>
            <person name="Floudas D."/>
            <person name="Bentzer J."/>
            <person name="Ahren D."/>
            <person name="Johansson T."/>
            <person name="Persson P."/>
            <person name="Tunlid A."/>
        </authorList>
    </citation>
    <scope>NUCLEOTIDE SEQUENCE [LARGE SCALE GENOMIC DNA]</scope>
    <source>
        <strain evidence="2 3">CBS 291.85</strain>
    </source>
</reference>
<keyword evidence="3" id="KW-1185">Reference proteome</keyword>
<dbReference type="AlphaFoldDB" id="A0A8H5LN25"/>
<dbReference type="InterPro" id="IPR000719">
    <property type="entry name" value="Prot_kinase_dom"/>
</dbReference>
<evidence type="ECO:0000313" key="2">
    <source>
        <dbReference type="EMBL" id="KAF5363231.1"/>
    </source>
</evidence>
<evidence type="ECO:0000259" key="1">
    <source>
        <dbReference type="PROSITE" id="PS50011"/>
    </source>
</evidence>
<dbReference type="PANTHER" id="PTHR44329">
    <property type="entry name" value="SERINE/THREONINE-PROTEIN KINASE TNNI3K-RELATED"/>
    <property type="match status" value="1"/>
</dbReference>
<gene>
    <name evidence="2" type="ORF">D9758_008382</name>
</gene>
<dbReference type="Proteomes" id="UP000559256">
    <property type="component" value="Unassembled WGS sequence"/>
</dbReference>
<dbReference type="PROSITE" id="PS00108">
    <property type="entry name" value="PROTEIN_KINASE_ST"/>
    <property type="match status" value="1"/>
</dbReference>
<proteinExistence type="predicted"/>
<dbReference type="PROSITE" id="PS50011">
    <property type="entry name" value="PROTEIN_KINASE_DOM"/>
    <property type="match status" value="1"/>
</dbReference>
<dbReference type="EMBL" id="JAACJM010000034">
    <property type="protein sequence ID" value="KAF5363231.1"/>
    <property type="molecule type" value="Genomic_DNA"/>
</dbReference>
<name>A0A8H5LN25_9AGAR</name>
<comment type="caution">
    <text evidence="2">The sequence shown here is derived from an EMBL/GenBank/DDBJ whole genome shotgun (WGS) entry which is preliminary data.</text>
</comment>
<dbReference type="Gene3D" id="1.10.510.10">
    <property type="entry name" value="Transferase(Phosphotransferase) domain 1"/>
    <property type="match status" value="1"/>
</dbReference>
<dbReference type="InterPro" id="IPR051681">
    <property type="entry name" value="Ser/Thr_Kinases-Pseudokinases"/>
</dbReference>
<dbReference type="Pfam" id="PF07714">
    <property type="entry name" value="PK_Tyr_Ser-Thr"/>
    <property type="match status" value="1"/>
</dbReference>
<dbReference type="GO" id="GO:0004674">
    <property type="term" value="F:protein serine/threonine kinase activity"/>
    <property type="evidence" value="ECO:0007669"/>
    <property type="project" value="TreeGrafter"/>
</dbReference>
<dbReference type="SMART" id="SM00220">
    <property type="entry name" value="S_TKc"/>
    <property type="match status" value="1"/>
</dbReference>
<dbReference type="InterPro" id="IPR008271">
    <property type="entry name" value="Ser/Thr_kinase_AS"/>
</dbReference>
<dbReference type="InterPro" id="IPR011009">
    <property type="entry name" value="Kinase-like_dom_sf"/>
</dbReference>
<dbReference type="SUPFAM" id="SSF56112">
    <property type="entry name" value="Protein kinase-like (PK-like)"/>
    <property type="match status" value="1"/>
</dbReference>
<evidence type="ECO:0000313" key="3">
    <source>
        <dbReference type="Proteomes" id="UP000559256"/>
    </source>
</evidence>
<accession>A0A8H5LN25</accession>
<dbReference type="OrthoDB" id="3248549at2759"/>
<protein>
    <recommendedName>
        <fullName evidence="1">Protein kinase domain-containing protein</fullName>
    </recommendedName>
</protein>
<dbReference type="InterPro" id="IPR001245">
    <property type="entry name" value="Ser-Thr/Tyr_kinase_cat_dom"/>
</dbReference>
<dbReference type="GO" id="GO:0005524">
    <property type="term" value="F:ATP binding"/>
    <property type="evidence" value="ECO:0007669"/>
    <property type="project" value="InterPro"/>
</dbReference>